<gene>
    <name evidence="3" type="ORF">WN71_025775</name>
</gene>
<dbReference type="AlphaFoldDB" id="A0A1J4NUV0"/>
<keyword evidence="4" id="KW-1185">Reference proteome</keyword>
<evidence type="ECO:0000313" key="3">
    <source>
        <dbReference type="EMBL" id="OIJ65013.1"/>
    </source>
</evidence>
<dbReference type="PIRSF" id="PIRSF016578">
    <property type="entry name" value="HsaA"/>
    <property type="match status" value="1"/>
</dbReference>
<dbReference type="RefSeq" id="WP_046585666.1">
    <property type="nucleotide sequence ID" value="NZ_LAVA02000066.1"/>
</dbReference>
<dbReference type="GO" id="GO:0050660">
    <property type="term" value="F:flavin adenine dinucleotide binding"/>
    <property type="evidence" value="ECO:0007669"/>
    <property type="project" value="InterPro"/>
</dbReference>
<dbReference type="InterPro" id="IPR009100">
    <property type="entry name" value="AcylCoA_DH/oxidase_NM_dom_sf"/>
</dbReference>
<protein>
    <recommendedName>
        <fullName evidence="2">Acyl-CoA dehydrogenase C-terminal domain-containing protein</fullName>
    </recommendedName>
</protein>
<dbReference type="InterPro" id="IPR036250">
    <property type="entry name" value="AcylCo_DH-like_C"/>
</dbReference>
<sequence>MTHPSLSAPPAADLLATAEKLVPMLREQAAEAERLGRLTDTAIDAYREAGFFSAMRPAEAGGSAIDFATFIDLVRVLSRGDASAGWVGAFLISHNWLLSRLNSEAQAEIFADGAPGLAAATAAPPGTAEPVEGGYRVTGRWRFASAILHANWAVVSAMGPQGPLAIVARTDEGAVVDTWRVPGMKATGSNDFELQDAFVPAHRAVDFLRYASRDNDGARLHPSYEALQYPMYRVLSLIHGAVAVGTAEAALELFPEAIGKRVRPGGGPVLEEPETHAAYGEATQAAHIGRLLLDDAVTRTERLYARDCADPTAPELALLNLSVTGSGTEAFRAVDLLVQAAGASIHRDGTPLDLICRNTQVMRNHITLDLRHTQRLAGRVRLGLGLGVPGHAQY</sequence>
<dbReference type="STRING" id="1428628.WN71_025775"/>
<dbReference type="Gene3D" id="1.20.140.10">
    <property type="entry name" value="Butyryl-CoA Dehydrogenase, subunit A, domain 3"/>
    <property type="match status" value="1"/>
</dbReference>
<evidence type="ECO:0000256" key="1">
    <source>
        <dbReference type="ARBA" id="ARBA00023002"/>
    </source>
</evidence>
<dbReference type="SUPFAM" id="SSF47203">
    <property type="entry name" value="Acyl-CoA dehydrogenase C-terminal domain-like"/>
    <property type="match status" value="1"/>
</dbReference>
<reference evidence="3" key="1">
    <citation type="submission" date="2016-10" db="EMBL/GenBank/DDBJ databases">
        <title>Genome sequence of Streptomyces mangrovisoli MUSC 149.</title>
        <authorList>
            <person name="Lee L.-H."/>
            <person name="Ser H.-L."/>
        </authorList>
    </citation>
    <scope>NUCLEOTIDE SEQUENCE [LARGE SCALE GENOMIC DNA]</scope>
    <source>
        <strain evidence="3">MUSC 149</strain>
    </source>
</reference>
<dbReference type="GO" id="GO:0016627">
    <property type="term" value="F:oxidoreductase activity, acting on the CH-CH group of donors"/>
    <property type="evidence" value="ECO:0007669"/>
    <property type="project" value="InterPro"/>
</dbReference>
<evidence type="ECO:0000259" key="2">
    <source>
        <dbReference type="Pfam" id="PF08028"/>
    </source>
</evidence>
<dbReference type="EMBL" id="LAVA02000066">
    <property type="protein sequence ID" value="OIJ65013.1"/>
    <property type="molecule type" value="Genomic_DNA"/>
</dbReference>
<proteinExistence type="predicted"/>
<dbReference type="InterPro" id="IPR013107">
    <property type="entry name" value="Acyl-CoA_DH_C"/>
</dbReference>
<dbReference type="Pfam" id="PF08028">
    <property type="entry name" value="Acyl-CoA_dh_2"/>
    <property type="match status" value="1"/>
</dbReference>
<dbReference type="Gene3D" id="2.40.110.10">
    <property type="entry name" value="Butyryl-CoA Dehydrogenase, subunit A, domain 2"/>
    <property type="match status" value="1"/>
</dbReference>
<dbReference type="Proteomes" id="UP000034196">
    <property type="component" value="Unassembled WGS sequence"/>
</dbReference>
<keyword evidence="1" id="KW-0560">Oxidoreductase</keyword>
<name>A0A1J4NUV0_9ACTN</name>
<dbReference type="OrthoDB" id="3404950at2"/>
<accession>A0A1J4NUV0</accession>
<dbReference type="InterPro" id="IPR046373">
    <property type="entry name" value="Acyl-CoA_Oxase/DH_mid-dom_sf"/>
</dbReference>
<feature type="domain" description="Acyl-CoA dehydrogenase C-terminal" evidence="2">
    <location>
        <begin position="237"/>
        <end position="369"/>
    </location>
</feature>
<dbReference type="Gene3D" id="1.10.540.10">
    <property type="entry name" value="Acyl-CoA dehydrogenase/oxidase, N-terminal domain"/>
    <property type="match status" value="1"/>
</dbReference>
<organism evidence="3 4">
    <name type="scientific">Streptomyces mangrovisoli</name>
    <dbReference type="NCBI Taxonomy" id="1428628"/>
    <lineage>
        <taxon>Bacteria</taxon>
        <taxon>Bacillati</taxon>
        <taxon>Actinomycetota</taxon>
        <taxon>Actinomycetes</taxon>
        <taxon>Kitasatosporales</taxon>
        <taxon>Streptomycetaceae</taxon>
        <taxon>Streptomyces</taxon>
    </lineage>
</organism>
<dbReference type="InterPro" id="IPR037069">
    <property type="entry name" value="AcylCoA_DH/ox_N_sf"/>
</dbReference>
<dbReference type="SUPFAM" id="SSF56645">
    <property type="entry name" value="Acyl-CoA dehydrogenase NM domain-like"/>
    <property type="match status" value="1"/>
</dbReference>
<evidence type="ECO:0000313" key="4">
    <source>
        <dbReference type="Proteomes" id="UP000034196"/>
    </source>
</evidence>
<comment type="caution">
    <text evidence="3">The sequence shown here is derived from an EMBL/GenBank/DDBJ whole genome shotgun (WGS) entry which is preliminary data.</text>
</comment>